<dbReference type="RefSeq" id="WP_353892771.1">
    <property type="nucleotide sequence ID" value="NZ_CP159485.1"/>
</dbReference>
<dbReference type="Gene3D" id="3.30.420.10">
    <property type="entry name" value="Ribonuclease H-like superfamily/Ribonuclease H"/>
    <property type="match status" value="1"/>
</dbReference>
<dbReference type="SUPFAM" id="SSF46689">
    <property type="entry name" value="Homeodomain-like"/>
    <property type="match status" value="1"/>
</dbReference>
<dbReference type="PANTHER" id="PTHR35004:SF7">
    <property type="entry name" value="INTEGRASE PROTEIN"/>
    <property type="match status" value="1"/>
</dbReference>
<dbReference type="InterPro" id="IPR006120">
    <property type="entry name" value="Resolvase_HTH_dom"/>
</dbReference>
<dbReference type="PROSITE" id="PS50994">
    <property type="entry name" value="INTEGRASE"/>
    <property type="match status" value="1"/>
</dbReference>
<dbReference type="Pfam" id="PF22483">
    <property type="entry name" value="Mu-transpos_C_2"/>
    <property type="match status" value="1"/>
</dbReference>
<evidence type="ECO:0000313" key="3">
    <source>
        <dbReference type="EMBL" id="XCI28194.1"/>
    </source>
</evidence>
<dbReference type="SUPFAM" id="SSF53098">
    <property type="entry name" value="Ribonuclease H-like"/>
    <property type="match status" value="1"/>
</dbReference>
<dbReference type="EMBL" id="CP159485">
    <property type="protein sequence ID" value="XCI28194.1"/>
    <property type="molecule type" value="Genomic_DNA"/>
</dbReference>
<protein>
    <submittedName>
        <fullName evidence="4">IS21 family transposase</fullName>
    </submittedName>
</protein>
<dbReference type="NCBIfam" id="NF033546">
    <property type="entry name" value="transpos_IS21"/>
    <property type="match status" value="1"/>
</dbReference>
<dbReference type="GO" id="GO:0003677">
    <property type="term" value="F:DNA binding"/>
    <property type="evidence" value="ECO:0007669"/>
    <property type="project" value="InterPro"/>
</dbReference>
<gene>
    <name evidence="4" type="primary">istA</name>
    <name evidence="5" type="ORF">PRVXH_001301</name>
    <name evidence="3" type="ORF">PRVXH_002144</name>
    <name evidence="4" type="ORF">PRVXH_002212</name>
</gene>
<dbReference type="Pfam" id="PF02796">
    <property type="entry name" value="HTH_7"/>
    <property type="match status" value="1"/>
</dbReference>
<evidence type="ECO:0000313" key="5">
    <source>
        <dbReference type="EMBL" id="XCI29948.1"/>
    </source>
</evidence>
<dbReference type="PANTHER" id="PTHR35004">
    <property type="entry name" value="TRANSPOSASE RV3428C-RELATED"/>
    <property type="match status" value="1"/>
</dbReference>
<reference evidence="4" key="1">
    <citation type="journal article" date="2018" name="Antonie Van Leeuwenhoek">
        <title>Proteinivorax hydrogeniformans sp. nov., an anaerobic, haloalkaliphilic bacterium fermenting proteinaceous compounds with high hydrogen production.</title>
        <authorList>
            <person name="Boltyanskaya Y."/>
            <person name="Detkova E."/>
            <person name="Pimenov N."/>
            <person name="Kevbrin V."/>
        </authorList>
    </citation>
    <scope>NUCLEOTIDE SEQUENCE</scope>
    <source>
        <strain evidence="4">Z-710</strain>
    </source>
</reference>
<organism evidence="4">
    <name type="scientific">Proteinivorax hydrogeniformans</name>
    <dbReference type="NCBI Taxonomy" id="1826727"/>
    <lineage>
        <taxon>Bacteria</taxon>
        <taxon>Bacillati</taxon>
        <taxon>Bacillota</taxon>
        <taxon>Clostridia</taxon>
        <taxon>Eubacteriales</taxon>
        <taxon>Proteinivoracaceae</taxon>
        <taxon>Proteinivorax</taxon>
    </lineage>
</organism>
<dbReference type="InterPro" id="IPR001584">
    <property type="entry name" value="Integrase_cat-core"/>
</dbReference>
<dbReference type="EMBL" id="CP159485">
    <property type="protein sequence ID" value="XCI28260.1"/>
    <property type="molecule type" value="Genomic_DNA"/>
</dbReference>
<feature type="domain" description="Integrase catalytic" evidence="2">
    <location>
        <begin position="126"/>
        <end position="299"/>
    </location>
</feature>
<accession>A0AAU8HSF9</accession>
<evidence type="ECO:0000259" key="2">
    <source>
        <dbReference type="PROSITE" id="PS50994"/>
    </source>
</evidence>
<dbReference type="InterPro" id="IPR036397">
    <property type="entry name" value="RNaseH_sf"/>
</dbReference>
<evidence type="ECO:0000256" key="1">
    <source>
        <dbReference type="ARBA" id="ARBA00009277"/>
    </source>
</evidence>
<dbReference type="EMBL" id="CP159485">
    <property type="protein sequence ID" value="XCI29948.1"/>
    <property type="molecule type" value="Genomic_DNA"/>
</dbReference>
<evidence type="ECO:0000313" key="4">
    <source>
        <dbReference type="EMBL" id="XCI28260.1"/>
    </source>
</evidence>
<dbReference type="InterPro" id="IPR012337">
    <property type="entry name" value="RNaseH-like_sf"/>
</dbReference>
<proteinExistence type="inferred from homology"/>
<dbReference type="GO" id="GO:0000150">
    <property type="term" value="F:DNA strand exchange activity"/>
    <property type="evidence" value="ECO:0007669"/>
    <property type="project" value="InterPro"/>
</dbReference>
<reference evidence="4" key="2">
    <citation type="submission" date="2024-06" db="EMBL/GenBank/DDBJ databases">
        <authorList>
            <person name="Petrova K.O."/>
            <person name="Toshchakov S.V."/>
            <person name="Boltjanskaja Y.V."/>
            <person name="Kevbrin V.V."/>
        </authorList>
    </citation>
    <scope>NUCLEOTIDE SEQUENCE</scope>
    <source>
        <strain evidence="4">Z-710</strain>
    </source>
</reference>
<sequence length="492" mass="57188">MKIEMDMYQQIRKRYLNGESQRSIAKSLGISRQSVKKYCDGSAHPEKRKEYNRSPVKVTKEVEDFIIGCLKSDEEDNIKKQKHTAKRIYERLVDEKEFTGGESTIRNAVKKLRAEQLVPPQSNVPLSYEPGEAIQIDWGEATAYLDDKKRKLYTFCARLCYSCDIFVQVFRAANEQAFLEAQQRMFDFFGGVPRRVIFDNAKVAVKEGFGTYAKPQDKYFSFSAHYAFELEFCNPGKGNEKGLVENLVGYSRRNFLVPLPRVSSIEELNQKLLEDCLKYREKHHIKGRSNAVNVMYQEEKQFLNPIPPYRFDTSKTKIVSVDDYSTACYERNYYSVPTKYLRKDVTVKGYGNDIQIFYQNEEIATHIRNYYSGKTEYKLEHYIDLIERKPRSVFNAKPVKQNVTEELLIWGKQLPGGNREMVKLLRLCLDYGEEYILSIKEAIPGHIVPTVDMIRAHLSKPVDTPVLNLNKEIAVEEVDLNKYDKKYGMVVQ</sequence>
<dbReference type="GO" id="GO:0015074">
    <property type="term" value="P:DNA integration"/>
    <property type="evidence" value="ECO:0007669"/>
    <property type="project" value="InterPro"/>
</dbReference>
<dbReference type="AlphaFoldDB" id="A0AAU8HSF9"/>
<name>A0AAU8HSF9_9FIRM</name>
<dbReference type="InterPro" id="IPR009057">
    <property type="entry name" value="Homeodomain-like_sf"/>
</dbReference>
<comment type="similarity">
    <text evidence="1">Belongs to the transposase IS21/IS408/IS1162 family.</text>
</comment>
<dbReference type="InterPro" id="IPR054353">
    <property type="entry name" value="IstA-like_C"/>
</dbReference>